<feature type="compositionally biased region" description="Basic and acidic residues" evidence="2">
    <location>
        <begin position="299"/>
        <end position="308"/>
    </location>
</feature>
<dbReference type="InterPro" id="IPR004087">
    <property type="entry name" value="KH_dom"/>
</dbReference>
<dbReference type="Proteomes" id="UP001652626">
    <property type="component" value="Chromosome 4"/>
</dbReference>
<proteinExistence type="predicted"/>
<dbReference type="GO" id="GO:0034518">
    <property type="term" value="C:RNA cap binding complex"/>
    <property type="evidence" value="ECO:0007669"/>
    <property type="project" value="TreeGrafter"/>
</dbReference>
<feature type="region of interest" description="Disordered" evidence="2">
    <location>
        <begin position="400"/>
        <end position="437"/>
    </location>
</feature>
<evidence type="ECO:0000313" key="4">
    <source>
        <dbReference type="Proteomes" id="UP001652626"/>
    </source>
</evidence>
<dbReference type="OrthoDB" id="6357832at2759"/>
<evidence type="ECO:0000259" key="3">
    <source>
        <dbReference type="SMART" id="SM00322"/>
    </source>
</evidence>
<evidence type="ECO:0000256" key="1">
    <source>
        <dbReference type="PROSITE-ProRule" id="PRU00117"/>
    </source>
</evidence>
<dbReference type="Gene3D" id="3.30.1370.10">
    <property type="entry name" value="K Homology domain, type 1"/>
    <property type="match status" value="1"/>
</dbReference>
<dbReference type="CDD" id="cd22454">
    <property type="entry name" value="KH-I_Mextli_like"/>
    <property type="match status" value="1"/>
</dbReference>
<dbReference type="SUPFAM" id="SSF54791">
    <property type="entry name" value="Eukaryotic type KH-domain (KH-domain type I)"/>
    <property type="match status" value="1"/>
</dbReference>
<keyword evidence="5" id="KW-0396">Initiation factor</keyword>
<dbReference type="PROSITE" id="PS50084">
    <property type="entry name" value="KH_TYPE_1"/>
    <property type="match status" value="1"/>
</dbReference>
<keyword evidence="1" id="KW-0694">RNA-binding</keyword>
<gene>
    <name evidence="5" type="primary">LOC113395016</name>
</gene>
<dbReference type="GO" id="GO:0008190">
    <property type="term" value="F:eukaryotic initiation factor 4E binding"/>
    <property type="evidence" value="ECO:0007669"/>
    <property type="project" value="InterPro"/>
</dbReference>
<dbReference type="PANTHER" id="PTHR20849">
    <property type="entry name" value="EUKARYOTIC TRANSLATION INITIATION FACTOR 4E-BINDING PROTEIN MEXTLI"/>
    <property type="match status" value="1"/>
</dbReference>
<organism evidence="4 5">
    <name type="scientific">Vanessa tameamea</name>
    <name type="common">Kamehameha butterfly</name>
    <dbReference type="NCBI Taxonomy" id="334116"/>
    <lineage>
        <taxon>Eukaryota</taxon>
        <taxon>Metazoa</taxon>
        <taxon>Ecdysozoa</taxon>
        <taxon>Arthropoda</taxon>
        <taxon>Hexapoda</taxon>
        <taxon>Insecta</taxon>
        <taxon>Pterygota</taxon>
        <taxon>Neoptera</taxon>
        <taxon>Endopterygota</taxon>
        <taxon>Lepidoptera</taxon>
        <taxon>Glossata</taxon>
        <taxon>Ditrysia</taxon>
        <taxon>Papilionoidea</taxon>
        <taxon>Nymphalidae</taxon>
        <taxon>Nymphalinae</taxon>
        <taxon>Vanessa</taxon>
    </lineage>
</organism>
<dbReference type="RefSeq" id="XP_026488325.1">
    <property type="nucleotide sequence ID" value="XM_026632540.2"/>
</dbReference>
<dbReference type="CTD" id="33686"/>
<dbReference type="GO" id="GO:0045727">
    <property type="term" value="P:positive regulation of translation"/>
    <property type="evidence" value="ECO:0007669"/>
    <property type="project" value="InterPro"/>
</dbReference>
<dbReference type="GO" id="GO:0003743">
    <property type="term" value="F:translation initiation factor activity"/>
    <property type="evidence" value="ECO:0007669"/>
    <property type="project" value="UniProtKB-KW"/>
</dbReference>
<dbReference type="SMART" id="SM00322">
    <property type="entry name" value="KH"/>
    <property type="match status" value="1"/>
</dbReference>
<dbReference type="InterPro" id="IPR036612">
    <property type="entry name" value="KH_dom_type_1_sf"/>
</dbReference>
<keyword evidence="5" id="KW-0648">Protein biosynthesis</keyword>
<protein>
    <submittedName>
        <fullName evidence="5">Eukaryotic translation initiation factor 4E-binding protein Mextli isoform X1</fullName>
    </submittedName>
</protein>
<feature type="domain" description="K Homology" evidence="3">
    <location>
        <begin position="199"/>
        <end position="270"/>
    </location>
</feature>
<feature type="region of interest" description="Disordered" evidence="2">
    <location>
        <begin position="289"/>
        <end position="315"/>
    </location>
</feature>
<dbReference type="GO" id="GO:1901190">
    <property type="term" value="P:regulation of formation of translation initiation ternary complex"/>
    <property type="evidence" value="ECO:0007669"/>
    <property type="project" value="TreeGrafter"/>
</dbReference>
<dbReference type="Gene3D" id="1.25.40.180">
    <property type="match status" value="1"/>
</dbReference>
<dbReference type="AlphaFoldDB" id="A0A8B8HUI6"/>
<keyword evidence="4" id="KW-1185">Reference proteome</keyword>
<dbReference type="OMA" id="YEDEPSF"/>
<dbReference type="GO" id="GO:0005737">
    <property type="term" value="C:cytoplasm"/>
    <property type="evidence" value="ECO:0007669"/>
    <property type="project" value="TreeGrafter"/>
</dbReference>
<accession>A0A8B8HUI6</accession>
<dbReference type="FunFam" id="3.30.1370.10:FF:000072">
    <property type="entry name" value="Uncharacterized protein, isoform A"/>
    <property type="match status" value="1"/>
</dbReference>
<sequence length="506" mass="55006">MDDTMSTLTKMTRTVKKLEVPRPLKSTTSSAHNRNSVLDVKINSVDDLIVLTEAVAYQMMQGNFDRALQSNVATMYSNLKLYGAQLEALYKDFLDRYFVVFRNGSQDERLDKKTRLHLLELIELRAKHWQGSDYMSQYYRHRGTHAEPLLVPTMEGSGGGGAASPTLAAPAEPPTLLGPGELIKTSGKFPKPTKIPGKNYSKDEVVIRNADSGKVMGIKGRRVHMIEELSDTIISFQRVSPGAKERLVQITGPNEENVNHAKHLIGDTIRRNASPVRLEGALEGGALATSRASLDSAGSDERPREKSPHNNSRALLHSFSTNDAALGEYKYTVTFGDHSIKITGNNLDLVKTAKLVLDEYFESAGALEAMALGSGDFFTLSQRPAAALLLRDDAALNGADDDVFAPPAPPDDDAPDDAAPRRPRYSRAASTDKSAGGARQTYSYETLVQYADSPLSKLPPAGLAAFPPELARKSCLEFDSVSYLKKVRSAAGVCLGLDAPDSPEPE</sequence>
<dbReference type="InterPro" id="IPR004088">
    <property type="entry name" value="KH_dom_type_1"/>
</dbReference>
<dbReference type="Pfam" id="PF00013">
    <property type="entry name" value="KH_1"/>
    <property type="match status" value="1"/>
</dbReference>
<dbReference type="GO" id="GO:0003723">
    <property type="term" value="F:RNA binding"/>
    <property type="evidence" value="ECO:0007669"/>
    <property type="project" value="UniProtKB-UniRule"/>
</dbReference>
<dbReference type="InterPro" id="IPR040160">
    <property type="entry name" value="Mxt"/>
</dbReference>
<evidence type="ECO:0000313" key="5">
    <source>
        <dbReference type="RefSeq" id="XP_026488325.1"/>
    </source>
</evidence>
<name>A0A8B8HUI6_VANTA</name>
<evidence type="ECO:0000256" key="2">
    <source>
        <dbReference type="SAM" id="MobiDB-lite"/>
    </source>
</evidence>
<dbReference type="GeneID" id="113395016"/>
<dbReference type="PANTHER" id="PTHR20849:SF2">
    <property type="entry name" value="EUKARYOTIC TRANSLATION INITIATION FACTOR 4E-BINDING PROTEIN MEXTLI"/>
    <property type="match status" value="1"/>
</dbReference>
<reference evidence="5" key="1">
    <citation type="submission" date="2025-08" db="UniProtKB">
        <authorList>
            <consortium name="RefSeq"/>
        </authorList>
    </citation>
    <scope>IDENTIFICATION</scope>
    <source>
        <tissue evidence="5">Whole body</tissue>
    </source>
</reference>